<reference evidence="5 6" key="1">
    <citation type="submission" date="2020-08" db="EMBL/GenBank/DDBJ databases">
        <title>Sequencing the genomes of 1000 actinobacteria strains.</title>
        <authorList>
            <person name="Klenk H.-P."/>
        </authorList>
    </citation>
    <scope>NUCLEOTIDE SEQUENCE [LARGE SCALE GENOMIC DNA]</scope>
    <source>
        <strain evidence="5 6">DSM 45582</strain>
    </source>
</reference>
<dbReference type="PROSITE" id="PS50949">
    <property type="entry name" value="HTH_GNTR"/>
    <property type="match status" value="1"/>
</dbReference>
<dbReference type="AlphaFoldDB" id="A0A840NF11"/>
<evidence type="ECO:0000313" key="5">
    <source>
        <dbReference type="EMBL" id="MBB5070510.1"/>
    </source>
</evidence>
<feature type="domain" description="HTH gntR-type" evidence="4">
    <location>
        <begin position="12"/>
        <end position="83"/>
    </location>
</feature>
<evidence type="ECO:0000259" key="4">
    <source>
        <dbReference type="PROSITE" id="PS50949"/>
    </source>
</evidence>
<organism evidence="5 6">
    <name type="scientific">Saccharopolyspora gloriosae</name>
    <dbReference type="NCBI Taxonomy" id="455344"/>
    <lineage>
        <taxon>Bacteria</taxon>
        <taxon>Bacillati</taxon>
        <taxon>Actinomycetota</taxon>
        <taxon>Actinomycetes</taxon>
        <taxon>Pseudonocardiales</taxon>
        <taxon>Pseudonocardiaceae</taxon>
        <taxon>Saccharopolyspora</taxon>
    </lineage>
</organism>
<gene>
    <name evidence="5" type="ORF">BJ969_003598</name>
</gene>
<dbReference type="GO" id="GO:0003677">
    <property type="term" value="F:DNA binding"/>
    <property type="evidence" value="ECO:0007669"/>
    <property type="project" value="UniProtKB-KW"/>
</dbReference>
<dbReference type="InterPro" id="IPR000524">
    <property type="entry name" value="Tscrpt_reg_HTH_GntR"/>
</dbReference>
<dbReference type="Gene3D" id="1.20.120.530">
    <property type="entry name" value="GntR ligand-binding domain-like"/>
    <property type="match status" value="1"/>
</dbReference>
<dbReference type="SMART" id="SM00895">
    <property type="entry name" value="FCD"/>
    <property type="match status" value="1"/>
</dbReference>
<sequence length="264" mass="28164">MPTPKFAPVARTRAHEAVKAQIEEKILQGQLQPGDRLPSERELCAQMGVSRPTVREAMRTLESAGVVVLRPNDPTGGAIVRMPDGANLERSLLDLVRYSQLSLGDLIGFRMLVETTACHLAAQRRDQAQIDGIVRAQLAVEAAVESGTNEEYIAADVEFHVSVARASGNRLLELSTSAVRAAMAGLIGDATLKGGDAVKRDFVRRHGAVVDAIRLGDPDLASSCARRDIVDYYLPLAEDDEVGTLSALEAFVAAATSNAPPTAV</sequence>
<dbReference type="PANTHER" id="PTHR43537:SF5">
    <property type="entry name" value="UXU OPERON TRANSCRIPTIONAL REGULATOR"/>
    <property type="match status" value="1"/>
</dbReference>
<dbReference type="PANTHER" id="PTHR43537">
    <property type="entry name" value="TRANSCRIPTIONAL REGULATOR, GNTR FAMILY"/>
    <property type="match status" value="1"/>
</dbReference>
<dbReference type="Proteomes" id="UP000580474">
    <property type="component" value="Unassembled WGS sequence"/>
</dbReference>
<evidence type="ECO:0000256" key="3">
    <source>
        <dbReference type="ARBA" id="ARBA00023163"/>
    </source>
</evidence>
<dbReference type="InterPro" id="IPR036390">
    <property type="entry name" value="WH_DNA-bd_sf"/>
</dbReference>
<evidence type="ECO:0000256" key="1">
    <source>
        <dbReference type="ARBA" id="ARBA00023015"/>
    </source>
</evidence>
<proteinExistence type="predicted"/>
<dbReference type="CDD" id="cd07377">
    <property type="entry name" value="WHTH_GntR"/>
    <property type="match status" value="1"/>
</dbReference>
<keyword evidence="2 5" id="KW-0238">DNA-binding</keyword>
<comment type="caution">
    <text evidence="5">The sequence shown here is derived from an EMBL/GenBank/DDBJ whole genome shotgun (WGS) entry which is preliminary data.</text>
</comment>
<dbReference type="SUPFAM" id="SSF48008">
    <property type="entry name" value="GntR ligand-binding domain-like"/>
    <property type="match status" value="1"/>
</dbReference>
<protein>
    <submittedName>
        <fullName evidence="5">DNA-binding FadR family transcriptional regulator</fullName>
    </submittedName>
</protein>
<dbReference type="InterPro" id="IPR036388">
    <property type="entry name" value="WH-like_DNA-bd_sf"/>
</dbReference>
<keyword evidence="3" id="KW-0804">Transcription</keyword>
<keyword evidence="6" id="KW-1185">Reference proteome</keyword>
<evidence type="ECO:0000313" key="6">
    <source>
        <dbReference type="Proteomes" id="UP000580474"/>
    </source>
</evidence>
<dbReference type="GO" id="GO:0003700">
    <property type="term" value="F:DNA-binding transcription factor activity"/>
    <property type="evidence" value="ECO:0007669"/>
    <property type="project" value="InterPro"/>
</dbReference>
<evidence type="ECO:0000256" key="2">
    <source>
        <dbReference type="ARBA" id="ARBA00023125"/>
    </source>
</evidence>
<dbReference type="Pfam" id="PF00392">
    <property type="entry name" value="GntR"/>
    <property type="match status" value="1"/>
</dbReference>
<dbReference type="Gene3D" id="1.10.10.10">
    <property type="entry name" value="Winged helix-like DNA-binding domain superfamily/Winged helix DNA-binding domain"/>
    <property type="match status" value="1"/>
</dbReference>
<dbReference type="InterPro" id="IPR008920">
    <property type="entry name" value="TF_FadR/GntR_C"/>
</dbReference>
<dbReference type="Pfam" id="PF07729">
    <property type="entry name" value="FCD"/>
    <property type="match status" value="1"/>
</dbReference>
<dbReference type="SUPFAM" id="SSF46785">
    <property type="entry name" value="Winged helix' DNA-binding domain"/>
    <property type="match status" value="1"/>
</dbReference>
<name>A0A840NF11_9PSEU</name>
<keyword evidence="1" id="KW-0805">Transcription regulation</keyword>
<dbReference type="PRINTS" id="PR00035">
    <property type="entry name" value="HTHGNTR"/>
</dbReference>
<dbReference type="RefSeq" id="WP_184480111.1">
    <property type="nucleotide sequence ID" value="NZ_JACHIV010000001.1"/>
</dbReference>
<dbReference type="InterPro" id="IPR011711">
    <property type="entry name" value="GntR_C"/>
</dbReference>
<dbReference type="SMART" id="SM00345">
    <property type="entry name" value="HTH_GNTR"/>
    <property type="match status" value="1"/>
</dbReference>
<dbReference type="EMBL" id="JACHIV010000001">
    <property type="protein sequence ID" value="MBB5070510.1"/>
    <property type="molecule type" value="Genomic_DNA"/>
</dbReference>
<accession>A0A840NF11</accession>